<evidence type="ECO:0000313" key="5">
    <source>
        <dbReference type="Proteomes" id="UP000663829"/>
    </source>
</evidence>
<dbReference type="SUPFAM" id="SSF57756">
    <property type="entry name" value="Retrovirus zinc finger-like domains"/>
    <property type="match status" value="1"/>
</dbReference>
<sequence length="823" mass="96428">MEMSTLESSLPNELFDFIFLYLKPIDIVYSFFNLNGRFNNLVYPFICTIDLSNVDECTLNKYCQTILPKIHHYIKSIKVDDKNIGSVFPLWLYSKIYPNLQSLFITIVEKDDKYLSYLKLFKQLLNLRICYGNGEDYKTVSHELCSNLFQSDCRLQTLYFQNIYVPINPHIIQRCVSIRKLIIKLHSFDSVYVLLNNLPSIESVNIHIPQQQQQNDIEFHYYDKNIPLTLPKLKELVFYGTFSVNYDYLELLLSHWCSNLEYLALNLYIDQFIDGERLEKKLLSKLTKLIVFHFCFRIRVVDNTLNIDDYIQTYKSSYWINNNHSILCFNQPLQCPRYCVFSLPYMFDEFTYVTNDLVNYRSNVNDNILLHSKRNKAKKITLHNKVPYTLELFQIIQKSFPRAKQLVFIDAPVHFLSDNLLNNLLVMKKIICMVFYLDKLNFLHFRQLLLMTPNVLILYTLQSLMLDVLRNSQDSSFQPLQSICDRIRDLRIKRYVTTGGSTQIELLDSTAQRQPLIDQYDHKQEEKKRQREERKEMTLSLQNLLLSKSVQGAEPFSGADDQDPSDWLDEIETILAIANVKDDARTPIAAQCLSGDAAKWYKQAKATIDGSWTTFKEELITTFTATTQKLNISTKLQNRRQGLNEPVQSYYFDVLGLCTKLDHRMGEEQKLLHLQRGLKLSLAQMTIPFNPKTCLELLAQAKRSEAAAAIQTPVTSIATTRTVTEEVSEEMAAIQPHLTHRRQSYLHDSQQLKYFSYNTRGRIRQQQQERWPRSQPSTRWFGPSYRQQHPDYYSLSTECYSCGKPGHFARECRSSRANYYPKV</sequence>
<evidence type="ECO:0000313" key="4">
    <source>
        <dbReference type="EMBL" id="CAF4337393.1"/>
    </source>
</evidence>
<dbReference type="GO" id="GO:0008270">
    <property type="term" value="F:zinc ion binding"/>
    <property type="evidence" value="ECO:0007669"/>
    <property type="project" value="UniProtKB-KW"/>
</dbReference>
<dbReference type="Proteomes" id="UP000681722">
    <property type="component" value="Unassembled WGS sequence"/>
</dbReference>
<dbReference type="InterPro" id="IPR036875">
    <property type="entry name" value="Znf_CCHC_sf"/>
</dbReference>
<dbReference type="Gene3D" id="4.10.60.10">
    <property type="entry name" value="Zinc finger, CCHC-type"/>
    <property type="match status" value="1"/>
</dbReference>
<evidence type="ECO:0000256" key="1">
    <source>
        <dbReference type="PROSITE-ProRule" id="PRU00047"/>
    </source>
</evidence>
<protein>
    <recommendedName>
        <fullName evidence="2">CCHC-type domain-containing protein</fullName>
    </recommendedName>
</protein>
<feature type="domain" description="CCHC-type" evidence="2">
    <location>
        <begin position="799"/>
        <end position="814"/>
    </location>
</feature>
<reference evidence="3" key="1">
    <citation type="submission" date="2021-02" db="EMBL/GenBank/DDBJ databases">
        <authorList>
            <person name="Nowell W R."/>
        </authorList>
    </citation>
    <scope>NUCLEOTIDE SEQUENCE</scope>
</reference>
<dbReference type="InterPro" id="IPR005162">
    <property type="entry name" value="Retrotrans_gag_dom"/>
</dbReference>
<name>A0A815QW54_9BILA</name>
<evidence type="ECO:0000259" key="2">
    <source>
        <dbReference type="PROSITE" id="PS50158"/>
    </source>
</evidence>
<dbReference type="Pfam" id="PF03732">
    <property type="entry name" value="Retrotrans_gag"/>
    <property type="match status" value="1"/>
</dbReference>
<dbReference type="EMBL" id="CAJNOQ010020445">
    <property type="protein sequence ID" value="CAF1469089.1"/>
    <property type="molecule type" value="Genomic_DNA"/>
</dbReference>
<dbReference type="InterPro" id="IPR001878">
    <property type="entry name" value="Znf_CCHC"/>
</dbReference>
<dbReference type="PROSITE" id="PS50158">
    <property type="entry name" value="ZF_CCHC"/>
    <property type="match status" value="1"/>
</dbReference>
<dbReference type="Pfam" id="PF00098">
    <property type="entry name" value="zf-CCHC"/>
    <property type="match status" value="1"/>
</dbReference>
<dbReference type="AlphaFoldDB" id="A0A815QW54"/>
<keyword evidence="5" id="KW-1185">Reference proteome</keyword>
<dbReference type="PANTHER" id="PTHR33194:SF4">
    <property type="entry name" value="CCHC-TYPE DOMAIN-CONTAINING PROTEIN"/>
    <property type="match status" value="1"/>
</dbReference>
<dbReference type="Proteomes" id="UP000663829">
    <property type="component" value="Unassembled WGS sequence"/>
</dbReference>
<keyword evidence="1" id="KW-0479">Metal-binding</keyword>
<comment type="caution">
    <text evidence="3">The sequence shown here is derived from an EMBL/GenBank/DDBJ whole genome shotgun (WGS) entry which is preliminary data.</text>
</comment>
<dbReference type="PANTHER" id="PTHR33194">
    <property type="entry name" value="ZINC KNUCKLE DOMAINCONTAINING PROTEIN"/>
    <property type="match status" value="1"/>
</dbReference>
<dbReference type="EMBL" id="CAJOBC010085913">
    <property type="protein sequence ID" value="CAF4337393.1"/>
    <property type="molecule type" value="Genomic_DNA"/>
</dbReference>
<accession>A0A815QW54</accession>
<dbReference type="SMART" id="SM00343">
    <property type="entry name" value="ZnF_C2HC"/>
    <property type="match status" value="1"/>
</dbReference>
<proteinExistence type="predicted"/>
<keyword evidence="1" id="KW-0862">Zinc</keyword>
<organism evidence="3 5">
    <name type="scientific">Didymodactylos carnosus</name>
    <dbReference type="NCBI Taxonomy" id="1234261"/>
    <lineage>
        <taxon>Eukaryota</taxon>
        <taxon>Metazoa</taxon>
        <taxon>Spiralia</taxon>
        <taxon>Gnathifera</taxon>
        <taxon>Rotifera</taxon>
        <taxon>Eurotatoria</taxon>
        <taxon>Bdelloidea</taxon>
        <taxon>Philodinida</taxon>
        <taxon>Philodinidae</taxon>
        <taxon>Didymodactylos</taxon>
    </lineage>
</organism>
<evidence type="ECO:0000313" key="3">
    <source>
        <dbReference type="EMBL" id="CAF1469089.1"/>
    </source>
</evidence>
<dbReference type="GO" id="GO:0003676">
    <property type="term" value="F:nucleic acid binding"/>
    <property type="evidence" value="ECO:0007669"/>
    <property type="project" value="InterPro"/>
</dbReference>
<dbReference type="OrthoDB" id="10077344at2759"/>
<gene>
    <name evidence="3" type="ORF">GPM918_LOCUS35393</name>
    <name evidence="4" type="ORF">SRO942_LOCUS36110</name>
</gene>
<keyword evidence="1" id="KW-0863">Zinc-finger</keyword>